<dbReference type="SUPFAM" id="SSF54928">
    <property type="entry name" value="RNA-binding domain, RBD"/>
    <property type="match status" value="2"/>
</dbReference>
<feature type="region of interest" description="Disordered" evidence="3">
    <location>
        <begin position="122"/>
        <end position="155"/>
    </location>
</feature>
<evidence type="ECO:0000313" key="6">
    <source>
        <dbReference type="Proteomes" id="UP001432322"/>
    </source>
</evidence>
<evidence type="ECO:0000256" key="3">
    <source>
        <dbReference type="SAM" id="MobiDB-lite"/>
    </source>
</evidence>
<feature type="domain" description="RRM" evidence="4">
    <location>
        <begin position="178"/>
        <end position="255"/>
    </location>
</feature>
<keyword evidence="1 2" id="KW-0694">RNA-binding</keyword>
<keyword evidence="6" id="KW-1185">Reference proteome</keyword>
<comment type="caution">
    <text evidence="5">The sequence shown here is derived from an EMBL/GenBank/DDBJ whole genome shotgun (WGS) entry which is preliminary data.</text>
</comment>
<dbReference type="AlphaFoldDB" id="A0AAV5WF01"/>
<sequence>FRRRSRSRSPRRGGAGDFRGMSSDNKYVYLSNLPYELRWMELKTLIREKAGEVTFVEIIEQRNGRPKGCALVEFTTIDGARDAINKLNGVEIHGRNMVAKDIKNPEAFFKMIKEETGVDFLDGARGRADGTGGARGGPGGPQRRRDSPPRNGGEENYELFGLSPQFLKKMSITPPLAARIFIANIAFNATSGSVWELFSMAGKVTFVDLQIDKEGKSKGQAIVEFSHPLEAVQAISMFHNQKYYDRTLAVKMDRFEKRNQLGKGEMPRGLVSIGMGLGAGGAPLTDIASVISTMPPPAPMAPQQMPQMTQMAPQMGGGMGGPGGPMSYKSADLDALLGAMNGTMGGGGMGGMQPQGDYKPDPMYGGVRPQGGSYDGGMGGGGSGGPVSHGAPYGVPQQQQQQQPQQYGRDPQPTPGGFGASPSRGPPQSSYGREPAFRDNTPAFGGSQMGGGQMGAPGGYGGVSNSFSSGGGMQMGGGGGMGGFANVKKEDYSPAYTGAYPDRGQMGGGGGGGGGAPF</sequence>
<reference evidence="5" key="1">
    <citation type="submission" date="2023-10" db="EMBL/GenBank/DDBJ databases">
        <title>Genome assembly of Pristionchus species.</title>
        <authorList>
            <person name="Yoshida K."/>
            <person name="Sommer R.J."/>
        </authorList>
    </citation>
    <scope>NUCLEOTIDE SEQUENCE</scope>
    <source>
        <strain evidence="5">RS5133</strain>
    </source>
</reference>
<evidence type="ECO:0000256" key="2">
    <source>
        <dbReference type="PROSITE-ProRule" id="PRU00176"/>
    </source>
</evidence>
<dbReference type="GO" id="GO:0005737">
    <property type="term" value="C:cytoplasm"/>
    <property type="evidence" value="ECO:0007669"/>
    <property type="project" value="TreeGrafter"/>
</dbReference>
<name>A0AAV5WF01_9BILA</name>
<proteinExistence type="predicted"/>
<evidence type="ECO:0000259" key="4">
    <source>
        <dbReference type="PROSITE" id="PS50102"/>
    </source>
</evidence>
<dbReference type="SMART" id="SM00360">
    <property type="entry name" value="RRM"/>
    <property type="match status" value="2"/>
</dbReference>
<dbReference type="InterPro" id="IPR012677">
    <property type="entry name" value="Nucleotide-bd_a/b_plait_sf"/>
</dbReference>
<evidence type="ECO:0000256" key="1">
    <source>
        <dbReference type="ARBA" id="ARBA00022884"/>
    </source>
</evidence>
<dbReference type="GO" id="GO:0005634">
    <property type="term" value="C:nucleus"/>
    <property type="evidence" value="ECO:0007669"/>
    <property type="project" value="TreeGrafter"/>
</dbReference>
<dbReference type="GO" id="GO:1990904">
    <property type="term" value="C:ribonucleoprotein complex"/>
    <property type="evidence" value="ECO:0007669"/>
    <property type="project" value="TreeGrafter"/>
</dbReference>
<dbReference type="InterPro" id="IPR000504">
    <property type="entry name" value="RRM_dom"/>
</dbReference>
<dbReference type="FunFam" id="3.30.70.330:FF:001760">
    <property type="match status" value="1"/>
</dbReference>
<dbReference type="Gene3D" id="3.30.70.330">
    <property type="match status" value="2"/>
</dbReference>
<gene>
    <name evidence="5" type="ORF">PFISCL1PPCAC_20591</name>
</gene>
<feature type="compositionally biased region" description="Gly residues" evidence="3">
    <location>
        <begin position="373"/>
        <end position="387"/>
    </location>
</feature>
<dbReference type="InterPro" id="IPR035979">
    <property type="entry name" value="RBD_domain_sf"/>
</dbReference>
<dbReference type="InterPro" id="IPR050374">
    <property type="entry name" value="RRT5_SRSF_SR"/>
</dbReference>
<feature type="non-terminal residue" evidence="5">
    <location>
        <position position="1"/>
    </location>
</feature>
<accession>A0AAV5WF01</accession>
<organism evidence="5 6">
    <name type="scientific">Pristionchus fissidentatus</name>
    <dbReference type="NCBI Taxonomy" id="1538716"/>
    <lineage>
        <taxon>Eukaryota</taxon>
        <taxon>Metazoa</taxon>
        <taxon>Ecdysozoa</taxon>
        <taxon>Nematoda</taxon>
        <taxon>Chromadorea</taxon>
        <taxon>Rhabditida</taxon>
        <taxon>Rhabditina</taxon>
        <taxon>Diplogasteromorpha</taxon>
        <taxon>Diplogasteroidea</taxon>
        <taxon>Neodiplogasteridae</taxon>
        <taxon>Pristionchus</taxon>
    </lineage>
</organism>
<dbReference type="PROSITE" id="PS50102">
    <property type="entry name" value="RRM"/>
    <property type="match status" value="2"/>
</dbReference>
<dbReference type="Pfam" id="PF00076">
    <property type="entry name" value="RRM_1"/>
    <property type="match status" value="2"/>
</dbReference>
<dbReference type="Proteomes" id="UP001432322">
    <property type="component" value="Unassembled WGS sequence"/>
</dbReference>
<feature type="compositionally biased region" description="Gly residues" evidence="3">
    <location>
        <begin position="447"/>
        <end position="457"/>
    </location>
</feature>
<dbReference type="PANTHER" id="PTHR23003:SF3">
    <property type="entry name" value="FI21236P1-RELATED"/>
    <property type="match status" value="1"/>
</dbReference>
<feature type="region of interest" description="Disordered" evidence="3">
    <location>
        <begin position="346"/>
        <end position="457"/>
    </location>
</feature>
<feature type="domain" description="RRM" evidence="4">
    <location>
        <begin position="26"/>
        <end position="104"/>
    </location>
</feature>
<dbReference type="EMBL" id="BTSY01000005">
    <property type="protein sequence ID" value="GMT29294.1"/>
    <property type="molecule type" value="Genomic_DNA"/>
</dbReference>
<protein>
    <recommendedName>
        <fullName evidence="4">RRM domain-containing protein</fullName>
    </recommendedName>
</protein>
<feature type="compositionally biased region" description="Gly residues" evidence="3">
    <location>
        <begin position="129"/>
        <end position="140"/>
    </location>
</feature>
<feature type="compositionally biased region" description="Low complexity" evidence="3">
    <location>
        <begin position="388"/>
        <end position="406"/>
    </location>
</feature>
<evidence type="ECO:0000313" key="5">
    <source>
        <dbReference type="EMBL" id="GMT29294.1"/>
    </source>
</evidence>
<feature type="non-terminal residue" evidence="5">
    <location>
        <position position="518"/>
    </location>
</feature>
<dbReference type="GO" id="GO:0003729">
    <property type="term" value="F:mRNA binding"/>
    <property type="evidence" value="ECO:0007669"/>
    <property type="project" value="TreeGrafter"/>
</dbReference>
<dbReference type="PANTHER" id="PTHR23003">
    <property type="entry name" value="RNA RECOGNITION MOTIF RRM DOMAIN CONTAINING PROTEIN"/>
    <property type="match status" value="1"/>
</dbReference>